<dbReference type="GO" id="GO:0008138">
    <property type="term" value="F:protein tyrosine/serine/threonine phosphatase activity"/>
    <property type="evidence" value="ECO:0007669"/>
    <property type="project" value="TreeGrafter"/>
</dbReference>
<reference evidence="5" key="1">
    <citation type="submission" date="2020-07" db="EMBL/GenBank/DDBJ databases">
        <authorList>
            <person name="Nieuwenhuis M."/>
            <person name="Van De Peppel L.J.J."/>
        </authorList>
    </citation>
    <scope>NUCLEOTIDE SEQUENCE</scope>
    <source>
        <strain evidence="5">AP01</strain>
        <tissue evidence="5">Mycelium</tissue>
    </source>
</reference>
<keyword evidence="2" id="KW-0904">Protein phosphatase</keyword>
<dbReference type="Pfam" id="PF00782">
    <property type="entry name" value="DSPc"/>
    <property type="match status" value="1"/>
</dbReference>
<dbReference type="GO" id="GO:0033260">
    <property type="term" value="P:nuclear DNA replication"/>
    <property type="evidence" value="ECO:0007669"/>
    <property type="project" value="TreeGrafter"/>
</dbReference>
<dbReference type="GO" id="GO:0005634">
    <property type="term" value="C:nucleus"/>
    <property type="evidence" value="ECO:0007669"/>
    <property type="project" value="GOC"/>
</dbReference>
<dbReference type="InterPro" id="IPR016130">
    <property type="entry name" value="Tyr_Pase_AS"/>
</dbReference>
<organism evidence="5 6">
    <name type="scientific">Asterophora parasitica</name>
    <dbReference type="NCBI Taxonomy" id="117018"/>
    <lineage>
        <taxon>Eukaryota</taxon>
        <taxon>Fungi</taxon>
        <taxon>Dikarya</taxon>
        <taxon>Basidiomycota</taxon>
        <taxon>Agaricomycotina</taxon>
        <taxon>Agaricomycetes</taxon>
        <taxon>Agaricomycetidae</taxon>
        <taxon>Agaricales</taxon>
        <taxon>Tricholomatineae</taxon>
        <taxon>Lyophyllaceae</taxon>
        <taxon>Asterophora</taxon>
    </lineage>
</organism>
<sequence length="1404" mass="149809">MHHAFHLPQYGIPATAAAATLSEIRNEGGDTDTPLLSLERFAHLHLQHIVSHPPDSVLFPFLHGLEGDNHAQNTFFSSPPSKSQRTRGPTVPRYRGLVWVVAEDDLDAEPERYARELGVLRRKRDGGFGDAATMASVSLGTPTLESGAGGSDSSDFDEEDEDEEIDGDVVAGQVAVGDCQGGMPMLSVGVVPPDAMDVDEAAEMGFGVGGLVGQQEEEKEKHMHPVVQRPALPAPIQTANLPLGALPSSFSSSSSAGLSASFTASTSSSSDSSDCGSCGDSLPGSPPCPSSSTSPPSPEPPFGITRYAPRPSFHEISLNNGTNSPTPTPHTATDAVKPLATTPPEPNPTTTQLTSAPKPAAAAQTTGIDASGLGANGHANGTASGKGNLNGYTNGLTVNESITNSSSPSQSPPPPSPDLALLTCSFRPCEILRRASPKPSFRPQLRLPSELPSQPHNNGNAGEPRVQTEGTVDQQGKQEEEVWEFVPARVPDGISLRNFGIQVPIYATLSDIVVYSPKGPTANARALARRLRQAACRKWEERVERLGGLPPLDPENPNGPRASSHPDLLDYNVFLLDATASDMQASTGVPNLAMRLCGGGVPGAPATHPHPPQGDYWGAHTDGTDGHLVDMADEEVEEGRGKKAEGMYVDLDAEMDLEMGMDVDESAKTQPIAQGDQQQMSTPPPLRESNTVDFAQREKEEMRDLTKASEIISVFPPDGAEGYGCVHHTMTPSPHPPSPRPHAHDPRSAHLHSLSPTTWAPHVGQVFLGNSEDVPLAPDAPSRFRPASASVSAGLGLGLRRSPSSGSDEVDDPENPFNYGSTNDPALGFGYDVCIECHDLAPFPTQTHLRAAEEHLAMLEVMWANNEMGKEREGVSQGTCEGDEKEAGTQPSHSIAPRPPPNANAVIHLPFPSSPHNTQTAVNSVISVIRFLEKWLAPVPVAVAERVPSPPPPPPPPSTSSNAASAAARRWSSVTALMPHFPSFPGTSSVPRAPAPVPASPTRSRSFTLPPGHPPPAPKPVPTRTRPIKVLIYSADGYTESSVPALCLIMAMKRLALPEAYLELQVARRRSFFVYNTDLAVLRRIEGRLREDEERARIEKERVDRERVRLQGNNNKNHHEEVGVNGNGKRVAPARQGWGEGWRHLPPPPSGRAPEGPPPPVPTTPPPPAQQPVKGRPAAKSVSFSHTPPPPPVTRSPPLVVPSQVSGHSIQNKFSSATLPAQQGQPAVKGRPRANTSPWLPSFSGNHQSWFNDSRFDGSFPSRVLPFLYLGNLNHAANAYMLHALGITHVVSVGECALIPPSHHLHDHPQGSYHPPSPLQHPGPGAHYSPGKGPGQGSLWFEEREGRIKVLDIKGVCDDGIDTLEPQLEPICDWIDQARMEGGQVLVHCRVGVSRSATVTVRVD</sequence>
<proteinExistence type="predicted"/>
<feature type="compositionally biased region" description="Polar residues" evidence="3">
    <location>
        <begin position="1204"/>
        <end position="1225"/>
    </location>
</feature>
<dbReference type="SUPFAM" id="SSF52799">
    <property type="entry name" value="(Phosphotyrosine protein) phosphatases II"/>
    <property type="match status" value="1"/>
</dbReference>
<name>A0A9P7G5Z2_9AGAR</name>
<feature type="compositionally biased region" description="Low complexity" evidence="3">
    <location>
        <begin position="959"/>
        <end position="968"/>
    </location>
</feature>
<feature type="compositionally biased region" description="Polar residues" evidence="3">
    <location>
        <begin position="317"/>
        <end position="331"/>
    </location>
</feature>
<comment type="caution">
    <text evidence="5">The sequence shown here is derived from an EMBL/GenBank/DDBJ whole genome shotgun (WGS) entry which is preliminary data.</text>
</comment>
<dbReference type="PANTHER" id="PTHR47550:SF1">
    <property type="entry name" value="DUAL SPECIFICITY PROTEIN PHOSPHATASE PPS1"/>
    <property type="match status" value="1"/>
</dbReference>
<accession>A0A9P7G5Z2</accession>
<feature type="region of interest" description="Disordered" evidence="3">
    <location>
        <begin position="435"/>
        <end position="467"/>
    </location>
</feature>
<feature type="compositionally biased region" description="Pro residues" evidence="3">
    <location>
        <begin position="1011"/>
        <end position="1021"/>
    </location>
</feature>
<feature type="region of interest" description="Disordered" evidence="3">
    <location>
        <begin position="985"/>
        <end position="1023"/>
    </location>
</feature>
<dbReference type="OrthoDB" id="273181at2759"/>
<dbReference type="InterPro" id="IPR029021">
    <property type="entry name" value="Prot-tyrosine_phosphatase-like"/>
</dbReference>
<feature type="region of interest" description="Disordered" evidence="3">
    <location>
        <begin position="1108"/>
        <end position="1241"/>
    </location>
</feature>
<feature type="region of interest" description="Disordered" evidence="3">
    <location>
        <begin position="946"/>
        <end position="968"/>
    </location>
</feature>
<dbReference type="PROSITE" id="PS00383">
    <property type="entry name" value="TYR_PHOSPHATASE_1"/>
    <property type="match status" value="1"/>
</dbReference>
<feature type="region of interest" description="Disordered" evidence="3">
    <location>
        <begin position="248"/>
        <end position="421"/>
    </location>
</feature>
<evidence type="ECO:0000313" key="6">
    <source>
        <dbReference type="Proteomes" id="UP000775547"/>
    </source>
</evidence>
<dbReference type="EMBL" id="JABCKV010000080">
    <property type="protein sequence ID" value="KAG5644183.1"/>
    <property type="molecule type" value="Genomic_DNA"/>
</dbReference>
<evidence type="ECO:0000256" key="2">
    <source>
        <dbReference type="ARBA" id="ARBA00022912"/>
    </source>
</evidence>
<dbReference type="InterPro" id="IPR000340">
    <property type="entry name" value="Dual-sp_phosphatase_cat-dom"/>
</dbReference>
<protein>
    <recommendedName>
        <fullName evidence="4">Tyrosine specific protein phosphatases domain-containing protein</fullName>
    </recommendedName>
</protein>
<feature type="region of interest" description="Disordered" evidence="3">
    <location>
        <begin position="870"/>
        <end position="899"/>
    </location>
</feature>
<dbReference type="Proteomes" id="UP000775547">
    <property type="component" value="Unassembled WGS sequence"/>
</dbReference>
<keyword evidence="6" id="KW-1185">Reference proteome</keyword>
<feature type="compositionally biased region" description="Polar residues" evidence="3">
    <location>
        <begin position="451"/>
        <end position="460"/>
    </location>
</feature>
<dbReference type="InterPro" id="IPR000387">
    <property type="entry name" value="Tyr_Pase_dom"/>
</dbReference>
<feature type="compositionally biased region" description="Polar residues" evidence="3">
    <location>
        <begin position="379"/>
        <end position="404"/>
    </location>
</feature>
<evidence type="ECO:0000256" key="3">
    <source>
        <dbReference type="SAM" id="MobiDB-lite"/>
    </source>
</evidence>
<gene>
    <name evidence="5" type="ORF">DXG03_009024</name>
</gene>
<keyword evidence="1" id="KW-0378">Hydrolase</keyword>
<feature type="region of interest" description="Disordered" evidence="3">
    <location>
        <begin position="730"/>
        <end position="751"/>
    </location>
</feature>
<feature type="region of interest" description="Disordered" evidence="3">
    <location>
        <begin position="795"/>
        <end position="815"/>
    </location>
</feature>
<feature type="compositionally biased region" description="Low complexity" evidence="3">
    <location>
        <begin position="795"/>
        <end position="807"/>
    </location>
</feature>
<feature type="compositionally biased region" description="Pro residues" evidence="3">
    <location>
        <begin position="284"/>
        <end position="301"/>
    </location>
</feature>
<feature type="compositionally biased region" description="Low complexity" evidence="3">
    <location>
        <begin position="248"/>
        <end position="283"/>
    </location>
</feature>
<feature type="region of interest" description="Disordered" evidence="3">
    <location>
        <begin position="1304"/>
        <end position="1336"/>
    </location>
</feature>
<dbReference type="PROSITE" id="PS50056">
    <property type="entry name" value="TYR_PHOSPHATASE_2"/>
    <property type="match status" value="1"/>
</dbReference>
<dbReference type="SMART" id="SM00195">
    <property type="entry name" value="DSPc"/>
    <property type="match status" value="1"/>
</dbReference>
<dbReference type="InterPro" id="IPR053239">
    <property type="entry name" value="Dual_spec_PTase"/>
</dbReference>
<evidence type="ECO:0000256" key="1">
    <source>
        <dbReference type="ARBA" id="ARBA00022801"/>
    </source>
</evidence>
<feature type="compositionally biased region" description="Pro residues" evidence="3">
    <location>
        <begin position="1145"/>
        <end position="1170"/>
    </location>
</feature>
<dbReference type="Gene3D" id="3.90.190.10">
    <property type="entry name" value="Protein tyrosine phosphatase superfamily"/>
    <property type="match status" value="1"/>
</dbReference>
<dbReference type="PANTHER" id="PTHR47550">
    <property type="entry name" value="DUAL SPECIFICITY PROTEIN PHOSPHATASE PPS1"/>
    <property type="match status" value="1"/>
</dbReference>
<feature type="compositionally biased region" description="Low complexity" evidence="3">
    <location>
        <begin position="1171"/>
        <end position="1186"/>
    </location>
</feature>
<feature type="compositionally biased region" description="Acidic residues" evidence="3">
    <location>
        <begin position="154"/>
        <end position="165"/>
    </location>
</feature>
<dbReference type="InterPro" id="IPR020422">
    <property type="entry name" value="TYR_PHOSPHATASE_DUAL_dom"/>
</dbReference>
<feature type="compositionally biased region" description="Pro residues" evidence="3">
    <location>
        <begin position="948"/>
        <end position="958"/>
    </location>
</feature>
<evidence type="ECO:0000313" key="5">
    <source>
        <dbReference type="EMBL" id="KAG5644183.1"/>
    </source>
</evidence>
<feature type="domain" description="Tyrosine specific protein phosphatases" evidence="4">
    <location>
        <begin position="1358"/>
        <end position="1401"/>
    </location>
</feature>
<reference evidence="5" key="2">
    <citation type="submission" date="2021-10" db="EMBL/GenBank/DDBJ databases">
        <title>Phylogenomics reveals ancestral predisposition of the termite-cultivated fungus Termitomyces towards a domesticated lifestyle.</title>
        <authorList>
            <person name="Auxier B."/>
            <person name="Grum-Grzhimaylo A."/>
            <person name="Cardenas M.E."/>
            <person name="Lodge J.D."/>
            <person name="Laessoe T."/>
            <person name="Pedersen O."/>
            <person name="Smith M.E."/>
            <person name="Kuyper T.W."/>
            <person name="Franco-Molano E.A."/>
            <person name="Baroni T.J."/>
            <person name="Aanen D.K."/>
        </authorList>
    </citation>
    <scope>NUCLEOTIDE SEQUENCE</scope>
    <source>
        <strain evidence="5">AP01</strain>
        <tissue evidence="5">Mycelium</tissue>
    </source>
</reference>
<feature type="region of interest" description="Disordered" evidence="3">
    <location>
        <begin position="140"/>
        <end position="165"/>
    </location>
</feature>
<evidence type="ECO:0000259" key="4">
    <source>
        <dbReference type="PROSITE" id="PS50056"/>
    </source>
</evidence>